<feature type="transmembrane region" description="Helical" evidence="1">
    <location>
        <begin position="30"/>
        <end position="51"/>
    </location>
</feature>
<evidence type="ECO:0000313" key="2">
    <source>
        <dbReference type="EMBL" id="KKT56423.1"/>
    </source>
</evidence>
<reference evidence="2 3" key="1">
    <citation type="journal article" date="2015" name="Nature">
        <title>rRNA introns, odd ribosomes, and small enigmatic genomes across a large radiation of phyla.</title>
        <authorList>
            <person name="Brown C.T."/>
            <person name="Hug L.A."/>
            <person name="Thomas B.C."/>
            <person name="Sharon I."/>
            <person name="Castelle C.J."/>
            <person name="Singh A."/>
            <person name="Wilkins M.J."/>
            <person name="Williams K.H."/>
            <person name="Banfield J.F."/>
        </authorList>
    </citation>
    <scope>NUCLEOTIDE SEQUENCE [LARGE SCALE GENOMIC DNA]</scope>
</reference>
<evidence type="ECO:0000313" key="3">
    <source>
        <dbReference type="Proteomes" id="UP000033977"/>
    </source>
</evidence>
<protein>
    <submittedName>
        <fullName evidence="2">Uncharacterized protein</fullName>
    </submittedName>
</protein>
<dbReference type="Proteomes" id="UP000033977">
    <property type="component" value="Unassembled WGS sequence"/>
</dbReference>
<keyword evidence="1" id="KW-0812">Transmembrane</keyword>
<dbReference type="EMBL" id="LCIN01000014">
    <property type="protein sequence ID" value="KKT56423.1"/>
    <property type="molecule type" value="Genomic_DNA"/>
</dbReference>
<comment type="caution">
    <text evidence="2">The sequence shown here is derived from an EMBL/GenBank/DDBJ whole genome shotgun (WGS) entry which is preliminary data.</text>
</comment>
<proteinExistence type="predicted"/>
<evidence type="ECO:0000256" key="1">
    <source>
        <dbReference type="SAM" id="Phobius"/>
    </source>
</evidence>
<gene>
    <name evidence="2" type="ORF">UW49_C0014G0037</name>
</gene>
<sequence>MIDFINSVFDLMFDLADFVLRYDYSRPIPLLKAIAVYISIPLVLGIAYSIYKSNQIFQAMHVFDEPKSASPENNINLENWQKIQAQGSSENENDRKQAVIAADSLIEKILAMAGYSGENLGEKLKNIEPADLDSLDALWEAHKIRNRIAHETGYALPKEDAERALNLFEKALKELEYI</sequence>
<dbReference type="AlphaFoldDB" id="A0A0G1IC85"/>
<accession>A0A0G1IC85</accession>
<organism evidence="2 3">
    <name type="scientific">Candidatus Giovannonibacteria bacterium GW2011_GWB1_44_23</name>
    <dbReference type="NCBI Taxonomy" id="1618652"/>
    <lineage>
        <taxon>Bacteria</taxon>
        <taxon>Candidatus Giovannoniibacteriota</taxon>
    </lineage>
</organism>
<name>A0A0G1IC85_9BACT</name>
<keyword evidence="1" id="KW-1133">Transmembrane helix</keyword>
<keyword evidence="1" id="KW-0472">Membrane</keyword>